<name>A0A3G5A753_9VIRU</name>
<reference evidence="1" key="1">
    <citation type="submission" date="2018-10" db="EMBL/GenBank/DDBJ databases">
        <title>Hidden diversity of soil giant viruses.</title>
        <authorList>
            <person name="Schulz F."/>
            <person name="Alteio L."/>
            <person name="Goudeau D."/>
            <person name="Ryan E.M."/>
            <person name="Malmstrom R.R."/>
            <person name="Blanchard J."/>
            <person name="Woyke T."/>
        </authorList>
    </citation>
    <scope>NUCLEOTIDE SEQUENCE</scope>
    <source>
        <strain evidence="1">HYV1</strain>
    </source>
</reference>
<organism evidence="1">
    <name type="scientific">Hyperionvirus sp</name>
    <dbReference type="NCBI Taxonomy" id="2487770"/>
    <lineage>
        <taxon>Viruses</taxon>
        <taxon>Varidnaviria</taxon>
        <taxon>Bamfordvirae</taxon>
        <taxon>Nucleocytoviricota</taxon>
        <taxon>Megaviricetes</taxon>
        <taxon>Imitervirales</taxon>
        <taxon>Mimiviridae</taxon>
        <taxon>Klosneuvirinae</taxon>
    </lineage>
</organism>
<sequence>MLRSRCEQCGGIPASEIMNSFDTNGCDCCTEAIDTIDRYIYSPETLFLGGGVNPPTCGFFLGTRDVPEDRYIHSERFFPFNYNHSPYVRLIDYPNSTSVQFTQFRLVSTLVNFHFYNLRYTSPLEVFGPNPRIAISVMRGGVEVFNAEAVGPKVTSFSVTYNLELDENDIISMHNPRPNSTLTMRGTGHGFFISFV</sequence>
<protein>
    <submittedName>
        <fullName evidence="1">Uncharacterized protein</fullName>
    </submittedName>
</protein>
<dbReference type="EMBL" id="MK072385">
    <property type="protein sequence ID" value="AYV83008.1"/>
    <property type="molecule type" value="Genomic_DNA"/>
</dbReference>
<gene>
    <name evidence="1" type="ORF">Hyperionvirus3_154</name>
</gene>
<proteinExistence type="predicted"/>
<accession>A0A3G5A753</accession>
<evidence type="ECO:0000313" key="1">
    <source>
        <dbReference type="EMBL" id="AYV83008.1"/>
    </source>
</evidence>